<dbReference type="RefSeq" id="WP_171836896.1">
    <property type="nucleotide sequence ID" value="NZ_CP053711.1"/>
</dbReference>
<dbReference type="EMBL" id="CP053711">
    <property type="protein sequence ID" value="QKE93664.1"/>
    <property type="molecule type" value="Genomic_DNA"/>
</dbReference>
<proteinExistence type="inferred from homology"/>
<keyword evidence="4" id="KW-1185">Reference proteome</keyword>
<dbReference type="PANTHER" id="PTHR30035:SF3">
    <property type="entry name" value="INTERMEMBRANE PHOSPHOLIPID TRANSPORT SYSTEM LIPOPROTEIN MLAA"/>
    <property type="match status" value="1"/>
</dbReference>
<dbReference type="Pfam" id="PF04333">
    <property type="entry name" value="MlaA"/>
    <property type="match status" value="1"/>
</dbReference>
<dbReference type="GO" id="GO:0120010">
    <property type="term" value="P:intermembrane phospholipid transfer"/>
    <property type="evidence" value="ECO:0007669"/>
    <property type="project" value="TreeGrafter"/>
</dbReference>
<evidence type="ECO:0000313" key="4">
    <source>
        <dbReference type="Proteomes" id="UP000500767"/>
    </source>
</evidence>
<evidence type="ECO:0000313" key="3">
    <source>
        <dbReference type="EMBL" id="QKE93664.1"/>
    </source>
</evidence>
<gene>
    <name evidence="3" type="ORF">HN018_26320</name>
</gene>
<comment type="similarity">
    <text evidence="1">Belongs to the MlaA family.</text>
</comment>
<geneLocation type="plasmid" evidence="3 4">
    <name>unnamed4</name>
</geneLocation>
<name>A0A6M8HYL5_9PROT</name>
<dbReference type="AlphaFoldDB" id="A0A6M8HYL5"/>
<dbReference type="Proteomes" id="UP000500767">
    <property type="component" value="Plasmid unnamed4"/>
</dbReference>
<keyword evidence="2" id="KW-0732">Signal</keyword>
<dbReference type="PANTHER" id="PTHR30035">
    <property type="entry name" value="LIPOPROTEIN VACJ-RELATED"/>
    <property type="match status" value="1"/>
</dbReference>
<dbReference type="GO" id="GO:0016020">
    <property type="term" value="C:membrane"/>
    <property type="evidence" value="ECO:0007669"/>
    <property type="project" value="InterPro"/>
</dbReference>
<organism evidence="3 4">
    <name type="scientific">Lichenicola cladoniae</name>
    <dbReference type="NCBI Taxonomy" id="1484109"/>
    <lineage>
        <taxon>Bacteria</taxon>
        <taxon>Pseudomonadati</taxon>
        <taxon>Pseudomonadota</taxon>
        <taxon>Alphaproteobacteria</taxon>
        <taxon>Acetobacterales</taxon>
        <taxon>Acetobacteraceae</taxon>
        <taxon>Lichenicola</taxon>
    </lineage>
</organism>
<dbReference type="KEGG" id="lck:HN018_26320"/>
<dbReference type="PRINTS" id="PR01805">
    <property type="entry name" value="VACJLIPOPROT"/>
</dbReference>
<sequence length="251" mass="26479">MLLVTAVALTACAHAPADPAARAEFQKNNDPAEPTNRAIFGANQYVDRNALRPVARSYATYVPGAVRRSLHNFVSNLEEPSTAVNDVLQGNVSRAWNTTQRFVVNTTVGGAGLFDVATDWHRPHHEADFGETLGVWNIAPGPAVQLPLFGPSNVRDAVGKVGGLVLDPLTFVGGSTLSTVTAVSGGVGVVDGRSRLLPTTDSLERSSLDYYATLRSVMAQRRASLVAQAKVGVVSEEKGPPNLAPADVLAK</sequence>
<accession>A0A6M8HYL5</accession>
<keyword evidence="3" id="KW-0449">Lipoprotein</keyword>
<evidence type="ECO:0000256" key="2">
    <source>
        <dbReference type="ARBA" id="ARBA00022729"/>
    </source>
</evidence>
<reference evidence="3 4" key="1">
    <citation type="journal article" date="2014" name="World J. Microbiol. Biotechnol.">
        <title>Biodiversity and physiological characteristics of Antarctic and Arctic lichens-associated bacteria.</title>
        <authorList>
            <person name="Lee Y.M."/>
            <person name="Kim E.H."/>
            <person name="Lee H.K."/>
            <person name="Hong S.G."/>
        </authorList>
    </citation>
    <scope>NUCLEOTIDE SEQUENCE [LARGE SCALE GENOMIC DNA]</scope>
    <source>
        <strain evidence="3 4">PAMC 26569</strain>
        <plasmid evidence="3">unnamed4</plasmid>
    </source>
</reference>
<keyword evidence="3" id="KW-0614">Plasmid</keyword>
<dbReference type="InterPro" id="IPR007428">
    <property type="entry name" value="MlaA"/>
</dbReference>
<protein>
    <submittedName>
        <fullName evidence="3">VacJ family lipoprotein</fullName>
    </submittedName>
</protein>
<evidence type="ECO:0000256" key="1">
    <source>
        <dbReference type="ARBA" id="ARBA00010634"/>
    </source>
</evidence>